<dbReference type="EC" id="2.4.1.250" evidence="3"/>
<dbReference type="PANTHER" id="PTHR45947:SF15">
    <property type="entry name" value="TEICHURONIC ACID BIOSYNTHESIS GLYCOSYLTRANSFERASE TUAC-RELATED"/>
    <property type="match status" value="1"/>
</dbReference>
<protein>
    <submittedName>
        <fullName evidence="3">D-inositol-3-phosphate glycosyltransferase</fullName>
        <ecNumber evidence="3">2.4.1.250</ecNumber>
    </submittedName>
</protein>
<keyword evidence="4" id="KW-1185">Reference proteome</keyword>
<dbReference type="Pfam" id="PF00534">
    <property type="entry name" value="Glycos_transf_1"/>
    <property type="match status" value="1"/>
</dbReference>
<dbReference type="Proteomes" id="UP001477947">
    <property type="component" value="Chromosome"/>
</dbReference>
<dbReference type="SUPFAM" id="SSF53756">
    <property type="entry name" value="UDP-Glycosyltransferase/glycogen phosphorylase"/>
    <property type="match status" value="1"/>
</dbReference>
<dbReference type="InterPro" id="IPR001296">
    <property type="entry name" value="Glyco_trans_1"/>
</dbReference>
<keyword evidence="3" id="KW-0328">Glycosyltransferase</keyword>
<dbReference type="EMBL" id="CP154622">
    <property type="protein sequence ID" value="XAM40666.1"/>
    <property type="molecule type" value="Genomic_DNA"/>
</dbReference>
<evidence type="ECO:0000259" key="1">
    <source>
        <dbReference type="Pfam" id="PF00534"/>
    </source>
</evidence>
<dbReference type="PANTHER" id="PTHR45947">
    <property type="entry name" value="SULFOQUINOVOSYL TRANSFERASE SQD2"/>
    <property type="match status" value="1"/>
</dbReference>
<accession>A0ABZ3FBW3</accession>
<reference evidence="3 4" key="1">
    <citation type="submission" date="2024-04" db="EMBL/GenBank/DDBJ databases">
        <title>Isolation and characterization of novel acetogenic strains of the genera Terrisporobacter and Acetoanaerobium.</title>
        <authorList>
            <person name="Boeer T."/>
            <person name="Schueler M.A."/>
            <person name="Lueschen A."/>
            <person name="Eysell L."/>
            <person name="Droege J."/>
            <person name="Heinemann M."/>
            <person name="Engelhardt L."/>
            <person name="Basen M."/>
            <person name="Daniel R."/>
        </authorList>
    </citation>
    <scope>NUCLEOTIDE SEQUENCE [LARGE SCALE GENOMIC DNA]</scope>
    <source>
        <strain evidence="3 4">ELB</strain>
    </source>
</reference>
<feature type="domain" description="Glycosyl transferase family 1" evidence="1">
    <location>
        <begin position="169"/>
        <end position="304"/>
    </location>
</feature>
<evidence type="ECO:0000313" key="3">
    <source>
        <dbReference type="EMBL" id="XAM40666.1"/>
    </source>
</evidence>
<dbReference type="GO" id="GO:0102710">
    <property type="term" value="F:D-inositol-3-phosphate glycosyltransferase activity"/>
    <property type="evidence" value="ECO:0007669"/>
    <property type="project" value="UniProtKB-EC"/>
</dbReference>
<dbReference type="InterPro" id="IPR050194">
    <property type="entry name" value="Glycosyltransferase_grp1"/>
</dbReference>
<sequence>MGFEYSHMYKFTHRIMKDPNINDDTDFDSRDIHWNNVNTRLSLITRIVHKHMNSLYYKINLKHIAKELKIEKYDLIHAHWTYPTGYIAMLLSKKYNIPYVVTPYGTDIHTIPKGNKDIRKLTIKVLENANKAIFLSQNLKEEALKLGYSGQNSQIIYKGVDSKDFKPLDKEKIKKELGFEKLVVGYIGRLETVKGADKLPLIFYELSKRRSDVEFIIVGQGSLKDSIIKKLNDLNIKYKYYKPMKQKELNKYMNLCDVIVVPSRDESFGCVPLEAQSCGTKVVASNVGGIPECVGDFGFLVDLGEEFEKRFAIEIENCLFIQLDTKSMISRANGFTWQNEVEEEVKVYASIIHS</sequence>
<evidence type="ECO:0000259" key="2">
    <source>
        <dbReference type="Pfam" id="PF13439"/>
    </source>
</evidence>
<organism evidence="3 4">
    <name type="scientific">Terrisporobacter petrolearius</name>
    <dbReference type="NCBI Taxonomy" id="1460447"/>
    <lineage>
        <taxon>Bacteria</taxon>
        <taxon>Bacillati</taxon>
        <taxon>Bacillota</taxon>
        <taxon>Clostridia</taxon>
        <taxon>Peptostreptococcales</taxon>
        <taxon>Peptostreptococcaceae</taxon>
        <taxon>Terrisporobacter</taxon>
    </lineage>
</organism>
<keyword evidence="3" id="KW-0808">Transferase</keyword>
<gene>
    <name evidence="3" type="primary">mshA_1</name>
    <name evidence="3" type="ORF">TPELB_09760</name>
</gene>
<proteinExistence type="predicted"/>
<dbReference type="InterPro" id="IPR028098">
    <property type="entry name" value="Glyco_trans_4-like_N"/>
</dbReference>
<name>A0ABZ3FBW3_9FIRM</name>
<evidence type="ECO:0000313" key="4">
    <source>
        <dbReference type="Proteomes" id="UP001477947"/>
    </source>
</evidence>
<dbReference type="Gene3D" id="3.40.50.2000">
    <property type="entry name" value="Glycogen Phosphorylase B"/>
    <property type="match status" value="2"/>
</dbReference>
<feature type="domain" description="Glycosyltransferase subfamily 4-like N-terminal" evidence="2">
    <location>
        <begin position="50"/>
        <end position="162"/>
    </location>
</feature>
<dbReference type="Pfam" id="PF13439">
    <property type="entry name" value="Glyco_transf_4"/>
    <property type="match status" value="1"/>
</dbReference>